<dbReference type="SUPFAM" id="SSF52374">
    <property type="entry name" value="Nucleotidylyl transferase"/>
    <property type="match status" value="2"/>
</dbReference>
<evidence type="ECO:0000313" key="12">
    <source>
        <dbReference type="Proteomes" id="UP000653305"/>
    </source>
</evidence>
<evidence type="ECO:0000256" key="4">
    <source>
        <dbReference type="ARBA" id="ARBA00022741"/>
    </source>
</evidence>
<keyword evidence="4" id="KW-0547">Nucleotide-binding</keyword>
<name>A0A830C9N8_9LAMI</name>
<dbReference type="PANTHER" id="PTHR11946">
    <property type="entry name" value="VALYL-TRNA SYNTHETASES"/>
    <property type="match status" value="1"/>
</dbReference>
<organism evidence="11 12">
    <name type="scientific">Phtheirospermum japonicum</name>
    <dbReference type="NCBI Taxonomy" id="374723"/>
    <lineage>
        <taxon>Eukaryota</taxon>
        <taxon>Viridiplantae</taxon>
        <taxon>Streptophyta</taxon>
        <taxon>Embryophyta</taxon>
        <taxon>Tracheophyta</taxon>
        <taxon>Spermatophyta</taxon>
        <taxon>Magnoliopsida</taxon>
        <taxon>eudicotyledons</taxon>
        <taxon>Gunneridae</taxon>
        <taxon>Pentapetalae</taxon>
        <taxon>asterids</taxon>
        <taxon>lamiids</taxon>
        <taxon>Lamiales</taxon>
        <taxon>Orobanchaceae</taxon>
        <taxon>Orobanchaceae incertae sedis</taxon>
        <taxon>Phtheirospermum</taxon>
    </lineage>
</organism>
<evidence type="ECO:0000256" key="3">
    <source>
        <dbReference type="ARBA" id="ARBA00022598"/>
    </source>
</evidence>
<comment type="similarity">
    <text evidence="1">Belongs to the class-I aminoacyl-tRNA synthetase family.</text>
</comment>
<gene>
    <name evidence="11" type="ORF">PHJA_001773100</name>
</gene>
<evidence type="ECO:0000256" key="2">
    <source>
        <dbReference type="ARBA" id="ARBA00013169"/>
    </source>
</evidence>
<keyword evidence="7" id="KW-0030">Aminoacyl-tRNA synthetase</keyword>
<accession>A0A830C9N8</accession>
<evidence type="ECO:0000256" key="5">
    <source>
        <dbReference type="ARBA" id="ARBA00022840"/>
    </source>
</evidence>
<keyword evidence="12" id="KW-1185">Reference proteome</keyword>
<evidence type="ECO:0000256" key="7">
    <source>
        <dbReference type="ARBA" id="ARBA00023146"/>
    </source>
</evidence>
<keyword evidence="6" id="KW-0648">Protein biosynthesis</keyword>
<evidence type="ECO:0000259" key="10">
    <source>
        <dbReference type="Pfam" id="PF00133"/>
    </source>
</evidence>
<feature type="domain" description="Aminoacyl-tRNA synthetase class Ia" evidence="10">
    <location>
        <begin position="114"/>
        <end position="217"/>
    </location>
</feature>
<evidence type="ECO:0000256" key="1">
    <source>
        <dbReference type="ARBA" id="ARBA00005594"/>
    </source>
</evidence>
<dbReference type="InterPro" id="IPR002300">
    <property type="entry name" value="aa-tRNA-synth_Ia"/>
</dbReference>
<dbReference type="AlphaFoldDB" id="A0A830C9N8"/>
<comment type="caution">
    <text evidence="11">The sequence shown here is derived from an EMBL/GenBank/DDBJ whole genome shotgun (WGS) entry which is preliminary data.</text>
</comment>
<proteinExistence type="inferred from homology"/>
<evidence type="ECO:0000256" key="8">
    <source>
        <dbReference type="ARBA" id="ARBA00029936"/>
    </source>
</evidence>
<dbReference type="Gene3D" id="3.40.50.620">
    <property type="entry name" value="HUPs"/>
    <property type="match status" value="1"/>
</dbReference>
<evidence type="ECO:0000313" key="11">
    <source>
        <dbReference type="EMBL" id="GFP96290.1"/>
    </source>
</evidence>
<dbReference type="Proteomes" id="UP000653305">
    <property type="component" value="Unassembled WGS sequence"/>
</dbReference>
<evidence type="ECO:0000256" key="6">
    <source>
        <dbReference type="ARBA" id="ARBA00022917"/>
    </source>
</evidence>
<dbReference type="Pfam" id="PF00133">
    <property type="entry name" value="tRNA-synt_1"/>
    <property type="match status" value="1"/>
</dbReference>
<dbReference type="PANTHER" id="PTHR11946:SF109">
    <property type="entry name" value="VALINE--TRNA LIGASE"/>
    <property type="match status" value="1"/>
</dbReference>
<dbReference type="GO" id="GO:0004832">
    <property type="term" value="F:valine-tRNA ligase activity"/>
    <property type="evidence" value="ECO:0007669"/>
    <property type="project" value="UniProtKB-EC"/>
</dbReference>
<feature type="compositionally biased region" description="Polar residues" evidence="9">
    <location>
        <begin position="1"/>
        <end position="15"/>
    </location>
</feature>
<dbReference type="InterPro" id="IPR014729">
    <property type="entry name" value="Rossmann-like_a/b/a_fold"/>
</dbReference>
<sequence length="428" mass="49341">MLTENQVRSCSSSKRGNVVGSEGGVKKAEDKTTYSLGYENRRACLEEDSTIQTLVNLFEQGIDIQKNACTPEMLQDTLICWRLMSGYNALWVPGMDHDGFATQVSNLKNEDGTVLRQLWRLGASLDWSNESFNTNEKRSMVLADKNFVRLQAEGFIYRDLHLVDWDSVLRTSSPHIEVHNDEAWFLHFPPDGKYLVLSSSVGLVIIWEYGYDLVWFLDLQWLALMCILVGYEFNSPLIPTVVFVNWKYKLMSGYNALWVPGMDHNGFATQSFNTNEKRSMVLADKNFVRLQEEGFIYREFQHWMCFFQCHQPDDSPLIRPTILSGIMGTRSWVPIRYRNKTQPRELSLVTMLTDSLRVPIDIPCMVYLESIFSAYRALLPTEPSKRSSRHKFKRISHSVGQSIPSGETWMESIVHSLGKLGWKVLFIR</sequence>
<dbReference type="GO" id="GO:0005829">
    <property type="term" value="C:cytosol"/>
    <property type="evidence" value="ECO:0007669"/>
    <property type="project" value="TreeGrafter"/>
</dbReference>
<dbReference type="GO" id="GO:0005524">
    <property type="term" value="F:ATP binding"/>
    <property type="evidence" value="ECO:0007669"/>
    <property type="project" value="UniProtKB-KW"/>
</dbReference>
<keyword evidence="3 11" id="KW-0436">Ligase</keyword>
<dbReference type="GO" id="GO:0006438">
    <property type="term" value="P:valyl-tRNA aminoacylation"/>
    <property type="evidence" value="ECO:0007669"/>
    <property type="project" value="InterPro"/>
</dbReference>
<dbReference type="InterPro" id="IPR002303">
    <property type="entry name" value="Valyl-tRNA_ligase"/>
</dbReference>
<dbReference type="EC" id="6.1.1.9" evidence="2"/>
<evidence type="ECO:0000256" key="9">
    <source>
        <dbReference type="SAM" id="MobiDB-lite"/>
    </source>
</evidence>
<dbReference type="EMBL" id="BMAC01000430">
    <property type="protein sequence ID" value="GFP96290.1"/>
    <property type="molecule type" value="Genomic_DNA"/>
</dbReference>
<keyword evidence="5" id="KW-0067">ATP-binding</keyword>
<reference evidence="11" key="1">
    <citation type="submission" date="2020-07" db="EMBL/GenBank/DDBJ databases">
        <title>Ethylene signaling mediates host invasion by parasitic plants.</title>
        <authorList>
            <person name="Yoshida S."/>
        </authorList>
    </citation>
    <scope>NUCLEOTIDE SEQUENCE</scope>
    <source>
        <strain evidence="11">Okayama</strain>
    </source>
</reference>
<feature type="region of interest" description="Disordered" evidence="9">
    <location>
        <begin position="1"/>
        <end position="24"/>
    </location>
</feature>
<protein>
    <recommendedName>
        <fullName evidence="2">valine--tRNA ligase</fullName>
        <ecNumber evidence="2">6.1.1.9</ecNumber>
    </recommendedName>
    <alternativeName>
        <fullName evidence="8">Valyl-tRNA synthetase</fullName>
    </alternativeName>
</protein>